<dbReference type="EMBL" id="JZEY01000054">
    <property type="protein sequence ID" value="KKB09654.1"/>
    <property type="molecule type" value="Genomic_DNA"/>
</dbReference>
<evidence type="ECO:0000256" key="3">
    <source>
        <dbReference type="ARBA" id="ARBA00022692"/>
    </source>
</evidence>
<keyword evidence="5 6" id="KW-0472">Membrane</keyword>
<protein>
    <recommendedName>
        <fullName evidence="7">ABC3 transporter permease C-terminal domain-containing protein</fullName>
    </recommendedName>
</protein>
<keyword evidence="3 6" id="KW-0812">Transmembrane</keyword>
<comment type="subcellular location">
    <subcellularLocation>
        <location evidence="1">Cell membrane</location>
        <topology evidence="1">Multi-pass membrane protein</topology>
    </subcellularLocation>
</comment>
<evidence type="ECO:0000256" key="5">
    <source>
        <dbReference type="ARBA" id="ARBA00023136"/>
    </source>
</evidence>
<dbReference type="InterPro" id="IPR038766">
    <property type="entry name" value="Membrane_comp_ABC_pdt"/>
</dbReference>
<feature type="transmembrane region" description="Helical" evidence="6">
    <location>
        <begin position="766"/>
        <end position="793"/>
    </location>
</feature>
<keyword evidence="4 6" id="KW-1133">Transmembrane helix</keyword>
<reference evidence="8 9" key="1">
    <citation type="submission" date="2015-03" db="EMBL/GenBank/DDBJ databases">
        <authorList>
            <person name="Hassan Y."/>
            <person name="Lepp D."/>
            <person name="Li X.-Z."/>
            <person name="Zhou T."/>
        </authorList>
    </citation>
    <scope>NUCLEOTIDE SEQUENCE [LARGE SCALE GENOMIC DNA]</scope>
    <source>
        <strain evidence="8 9">IPL18</strain>
    </source>
</reference>
<feature type="transmembrane region" description="Helical" evidence="6">
    <location>
        <begin position="433"/>
        <end position="458"/>
    </location>
</feature>
<feature type="transmembrane region" description="Helical" evidence="6">
    <location>
        <begin position="306"/>
        <end position="336"/>
    </location>
</feature>
<keyword evidence="2" id="KW-1003">Cell membrane</keyword>
<feature type="transmembrane region" description="Helical" evidence="6">
    <location>
        <begin position="356"/>
        <end position="376"/>
    </location>
</feature>
<feature type="transmembrane region" description="Helical" evidence="6">
    <location>
        <begin position="723"/>
        <end position="745"/>
    </location>
</feature>
<dbReference type="STRING" id="429727.VE26_07210"/>
<feature type="transmembrane region" description="Helical" evidence="6">
    <location>
        <begin position="261"/>
        <end position="285"/>
    </location>
</feature>
<dbReference type="PANTHER" id="PTHR30287">
    <property type="entry name" value="MEMBRANE COMPONENT OF PREDICTED ABC SUPERFAMILY METABOLITE UPTAKE TRANSPORTER"/>
    <property type="match status" value="1"/>
</dbReference>
<evidence type="ECO:0000256" key="6">
    <source>
        <dbReference type="SAM" id="Phobius"/>
    </source>
</evidence>
<feature type="domain" description="ABC3 transporter permease C-terminal" evidence="7">
    <location>
        <begin position="264"/>
        <end position="382"/>
    </location>
</feature>
<evidence type="ECO:0000313" key="9">
    <source>
        <dbReference type="Proteomes" id="UP000033649"/>
    </source>
</evidence>
<dbReference type="Pfam" id="PF02687">
    <property type="entry name" value="FtsX"/>
    <property type="match status" value="2"/>
</dbReference>
<evidence type="ECO:0000313" key="8">
    <source>
        <dbReference type="EMBL" id="KKB09654.1"/>
    </source>
</evidence>
<name>A0A0F5FL93_9HYPH</name>
<evidence type="ECO:0000259" key="7">
    <source>
        <dbReference type="Pfam" id="PF02687"/>
    </source>
</evidence>
<feature type="transmembrane region" description="Helical" evidence="6">
    <location>
        <begin position="403"/>
        <end position="427"/>
    </location>
</feature>
<dbReference type="RefSeq" id="WP_046104348.1">
    <property type="nucleotide sequence ID" value="NZ_JZEY01000054.1"/>
</dbReference>
<evidence type="ECO:0000256" key="1">
    <source>
        <dbReference type="ARBA" id="ARBA00004651"/>
    </source>
</evidence>
<feature type="domain" description="ABC3 transporter permease C-terminal" evidence="7">
    <location>
        <begin position="727"/>
        <end position="838"/>
    </location>
</feature>
<dbReference type="PANTHER" id="PTHR30287:SF1">
    <property type="entry name" value="INNER MEMBRANE PROTEIN"/>
    <property type="match status" value="1"/>
</dbReference>
<dbReference type="Proteomes" id="UP000033649">
    <property type="component" value="Unassembled WGS sequence"/>
</dbReference>
<comment type="caution">
    <text evidence="8">The sequence shown here is derived from an EMBL/GenBank/DDBJ whole genome shotgun (WGS) entry which is preliminary data.</text>
</comment>
<evidence type="ECO:0000256" key="4">
    <source>
        <dbReference type="ARBA" id="ARBA00022989"/>
    </source>
</evidence>
<dbReference type="GO" id="GO:0005886">
    <property type="term" value="C:plasma membrane"/>
    <property type="evidence" value="ECO:0007669"/>
    <property type="project" value="UniProtKB-SubCell"/>
</dbReference>
<dbReference type="AlphaFoldDB" id="A0A0F5FL93"/>
<keyword evidence="9" id="KW-1185">Reference proteome</keyword>
<gene>
    <name evidence="8" type="ORF">VE26_07210</name>
</gene>
<feature type="transmembrane region" description="Helical" evidence="6">
    <location>
        <begin position="813"/>
        <end position="835"/>
    </location>
</feature>
<proteinExistence type="predicted"/>
<dbReference type="InterPro" id="IPR003838">
    <property type="entry name" value="ABC3_permease_C"/>
</dbReference>
<organism evidence="8 9">
    <name type="scientific">Devosia chinhatensis</name>
    <dbReference type="NCBI Taxonomy" id="429727"/>
    <lineage>
        <taxon>Bacteria</taxon>
        <taxon>Pseudomonadati</taxon>
        <taxon>Pseudomonadota</taxon>
        <taxon>Alphaproteobacteria</taxon>
        <taxon>Hyphomicrobiales</taxon>
        <taxon>Devosiaceae</taxon>
        <taxon>Devosia</taxon>
    </lineage>
</organism>
<sequence>MSRLANWLRVALIDLRGTARRFTLLVACLALGVAAIGTVSAVRSSVEAAIARDARMILGGDLELRSQGRDIDPSILTALAERGTVSRETEISAQASANGRSAFLSLRAVTDAYPLVGAVTLSDPAGPADLAALLAPDDGRFGIVLAQQASLRLGISVGDVLRIGNADFILRGIIDTLPDQAAAGFQVGAPALVLREALAPAGLREEGVLSQFRYKVLLADGDIEAARAALETQFPDADVQIRSPEQATATIARFIGVFGNFMLLVALSSMVVGGLGAANAVSAYIGERQGAIATMRSLGAKGPRILFHFLVQIALLSLLAVAIGLIVVAIATLALLPLLSGLIDIDLPARLDASSMLVSGAIGFVTAMLFSWVPLLQARSIRPALLFRSGTSAALSGLPWRRVLAPATALPLLAGFAALFGLTLLVADDMRLVAIYFVSAILAFGLLRAAAATLRWALTLMPTPSNRLLRQAISAILRPGAPTTTVLVSMGMGLSLLLLIVTTQSNINRQIATEVSADIPDFVMLDMDRTQRDALEAFAAARPEVDSIATIPMLRGTVTEVKGAPAPSSDAVPRDIAEVFRGDTTLTWSAALPANAVIDEGEWWPQDYSGQPLVSLSADLRNALDLTPGDTVTISISGRPLTMTIANFRRVDPRSPDFNFRIIASPGLIESAPQTYFATVKASKDQAPRVEAGLIAALPDLRFVPVGEALARVQTVFDALTNAIALVSGTAVIAGILVLSGALSVGRQQREADAVVMKVLGARRSYVISAFLIEYALLGAIAALIAGGLALAGSWAAATFLLDIGFSPAPLQLVLLAIAIVVVTTATGAATTWSAMSTRPADRLREEG</sequence>
<dbReference type="PATRIC" id="fig|429727.3.peg.1494"/>
<accession>A0A0F5FL93</accession>
<feature type="transmembrane region" description="Helical" evidence="6">
    <location>
        <begin position="479"/>
        <end position="501"/>
    </location>
</feature>
<evidence type="ECO:0000256" key="2">
    <source>
        <dbReference type="ARBA" id="ARBA00022475"/>
    </source>
</evidence>
<dbReference type="OrthoDB" id="9775544at2"/>